<dbReference type="Gene3D" id="3.20.20.140">
    <property type="entry name" value="Metal-dependent hydrolases"/>
    <property type="match status" value="1"/>
</dbReference>
<dbReference type="InterPro" id="IPR052018">
    <property type="entry name" value="PHP_domain"/>
</dbReference>
<dbReference type="EMBL" id="CP097899">
    <property type="protein sequence ID" value="URN95341.1"/>
    <property type="molecule type" value="Genomic_DNA"/>
</dbReference>
<gene>
    <name evidence="1" type="ORF">NAG76_03515</name>
</gene>
<proteinExistence type="predicted"/>
<reference evidence="1" key="1">
    <citation type="submission" date="2022-05" db="EMBL/GenBank/DDBJ databases">
        <title>Novel bacterial taxa in a minimal lignocellulolytic consortium and its capacity to transform plastics disclosed by genome-resolved metagenomics.</title>
        <authorList>
            <person name="Rodriguez C.A.D."/>
            <person name="Diaz-Garcia L."/>
            <person name="Herrera K."/>
            <person name="Tarazona N.A."/>
            <person name="Sproer C."/>
            <person name="Overmann J."/>
            <person name="Jimenez D.J."/>
        </authorList>
    </citation>
    <scope>NUCLEOTIDE SEQUENCE</scope>
    <source>
        <strain evidence="1">MAG5</strain>
    </source>
</reference>
<sequence>MKIDLHTHGKWSKDIDFSYDYYETMMREASKYVDAVALTEHFNTKDFLNIYEVLDDMAVYHNGYYLVEGVKVFPGIEVDVAEQSHILVIGSREAIITISRQLDSYRSANNFIPLERLIEISEYYQCLTIGAHPYREENPLAHVHPSLIARLDAIDINGRDLHKYGLSMEQKVQQFADMYNLPSIAGSDTHQPLQFGCVYNELPYSCDSVEQIKEVIIQRKHQFTIANDLHAKVMSAEVEQKKYKEAWKVS</sequence>
<dbReference type="GO" id="GO:0035312">
    <property type="term" value="F:5'-3' DNA exonuclease activity"/>
    <property type="evidence" value="ECO:0007669"/>
    <property type="project" value="TreeGrafter"/>
</dbReference>
<accession>A0A9J6ZGT3</accession>
<dbReference type="PANTHER" id="PTHR42924:SF3">
    <property type="entry name" value="POLYMERASE_HISTIDINOL PHOSPHATASE N-TERMINAL DOMAIN-CONTAINING PROTEIN"/>
    <property type="match status" value="1"/>
</dbReference>
<dbReference type="KEGG" id="plig:NAG76_03515"/>
<dbReference type="SUPFAM" id="SSF89550">
    <property type="entry name" value="PHP domain-like"/>
    <property type="match status" value="1"/>
</dbReference>
<protein>
    <submittedName>
        <fullName evidence="1">Histidinol-phosphatase</fullName>
    </submittedName>
</protein>
<dbReference type="AlphaFoldDB" id="A0A9J6ZGT3"/>
<evidence type="ECO:0000313" key="1">
    <source>
        <dbReference type="EMBL" id="URN95341.1"/>
    </source>
</evidence>
<dbReference type="PANTHER" id="PTHR42924">
    <property type="entry name" value="EXONUCLEASE"/>
    <property type="match status" value="1"/>
</dbReference>
<dbReference type="Proteomes" id="UP001056756">
    <property type="component" value="Chromosome"/>
</dbReference>
<dbReference type="InterPro" id="IPR016195">
    <property type="entry name" value="Pol/histidinol_Pase-like"/>
</dbReference>
<name>A0A9J6ZGT3_9BACL</name>
<dbReference type="Pfam" id="PF13263">
    <property type="entry name" value="PHP_C"/>
    <property type="match status" value="1"/>
</dbReference>
<evidence type="ECO:0000313" key="2">
    <source>
        <dbReference type="Proteomes" id="UP001056756"/>
    </source>
</evidence>
<dbReference type="GO" id="GO:0004534">
    <property type="term" value="F:5'-3' RNA exonuclease activity"/>
    <property type="evidence" value="ECO:0007669"/>
    <property type="project" value="TreeGrafter"/>
</dbReference>
<organism evidence="1 2">
    <name type="scientific">Candidatus Pristimantibacillus lignocellulolyticus</name>
    <dbReference type="NCBI Taxonomy" id="2994561"/>
    <lineage>
        <taxon>Bacteria</taxon>
        <taxon>Bacillati</taxon>
        <taxon>Bacillota</taxon>
        <taxon>Bacilli</taxon>
        <taxon>Bacillales</taxon>
        <taxon>Paenibacillaceae</taxon>
        <taxon>Candidatus Pristimantibacillus</taxon>
    </lineage>
</organism>